<keyword evidence="2" id="KW-1185">Reference proteome</keyword>
<evidence type="ECO:0000313" key="2">
    <source>
        <dbReference type="Proteomes" id="UP000310636"/>
    </source>
</evidence>
<protein>
    <submittedName>
        <fullName evidence="1">Uncharacterized protein</fullName>
    </submittedName>
</protein>
<sequence length="99" mass="11407">MKLKEESIKWAINHLQVEKDTDLFPSPKEIIIFNDLRDKVVEKLKNYDITQHHFSPSSVTANLTCPAIDDDSCPRFNGNSDREPYANGKAEFGFPVHFR</sequence>
<comment type="caution">
    <text evidence="1">The sequence shown here is derived from an EMBL/GenBank/DDBJ whole genome shotgun (WGS) entry which is preliminary data.</text>
</comment>
<feature type="non-terminal residue" evidence="1">
    <location>
        <position position="99"/>
    </location>
</feature>
<proteinExistence type="predicted"/>
<name>A0A4S4BES4_9BACL</name>
<reference evidence="1 2" key="1">
    <citation type="submission" date="2019-04" db="EMBL/GenBank/DDBJ databases">
        <title>Cohnella sp. nov. isolated from preserved vegetables.</title>
        <authorList>
            <person name="Lin S.-Y."/>
            <person name="Hung M.-H."/>
            <person name="Young C.-C."/>
        </authorList>
    </citation>
    <scope>NUCLEOTIDE SEQUENCE [LARGE SCALE GENOMIC DNA]</scope>
    <source>
        <strain evidence="1 2">CC-MHH1044</strain>
    </source>
</reference>
<evidence type="ECO:0000313" key="1">
    <source>
        <dbReference type="EMBL" id="THF72739.1"/>
    </source>
</evidence>
<gene>
    <name evidence="1" type="ORF">E6C55_32145</name>
</gene>
<accession>A0A4S4BES4</accession>
<dbReference type="EMBL" id="SSOB01000072">
    <property type="protein sequence ID" value="THF72739.1"/>
    <property type="molecule type" value="Genomic_DNA"/>
</dbReference>
<dbReference type="Proteomes" id="UP000310636">
    <property type="component" value="Unassembled WGS sequence"/>
</dbReference>
<organism evidence="1 2">
    <name type="scientific">Cohnella fermenti</name>
    <dbReference type="NCBI Taxonomy" id="2565925"/>
    <lineage>
        <taxon>Bacteria</taxon>
        <taxon>Bacillati</taxon>
        <taxon>Bacillota</taxon>
        <taxon>Bacilli</taxon>
        <taxon>Bacillales</taxon>
        <taxon>Paenibacillaceae</taxon>
        <taxon>Cohnella</taxon>
    </lineage>
</organism>
<dbReference type="AlphaFoldDB" id="A0A4S4BES4"/>